<dbReference type="EMBL" id="BHVZ01000010">
    <property type="protein sequence ID" value="GCB30201.1"/>
    <property type="molecule type" value="Genomic_DNA"/>
</dbReference>
<reference evidence="1 2" key="1">
    <citation type="submission" date="2018-10" db="EMBL/GenBank/DDBJ databases">
        <title>Draft Genome Sequence of Anaerotignum sp. KCTC 15736.</title>
        <authorList>
            <person name="Choi S.H."/>
            <person name="Kim J.S."/>
            <person name="Kang S.W."/>
            <person name="Lee J.S."/>
            <person name="Park S.H."/>
        </authorList>
    </citation>
    <scope>NUCLEOTIDE SEQUENCE [LARGE SCALE GENOMIC DNA]</scope>
    <source>
        <strain evidence="1 2">KCTC 15736</strain>
    </source>
</reference>
<comment type="caution">
    <text evidence="1">The sequence shown here is derived from an EMBL/GenBank/DDBJ whole genome shotgun (WGS) entry which is preliminary data.</text>
</comment>
<dbReference type="AlphaFoldDB" id="A0A401LF48"/>
<gene>
    <name evidence="1" type="ORF">KGMB03357_18620</name>
</gene>
<accession>A0A401LF48</accession>
<organism evidence="1 2">
    <name type="scientific">Anaerotignum faecicola</name>
    <dbReference type="NCBI Taxonomy" id="2358141"/>
    <lineage>
        <taxon>Bacteria</taxon>
        <taxon>Bacillati</taxon>
        <taxon>Bacillota</taxon>
        <taxon>Clostridia</taxon>
        <taxon>Lachnospirales</taxon>
        <taxon>Anaerotignaceae</taxon>
        <taxon>Anaerotignum</taxon>
    </lineage>
</organism>
<dbReference type="Proteomes" id="UP000287361">
    <property type="component" value="Unassembled WGS sequence"/>
</dbReference>
<dbReference type="GeneID" id="86194874"/>
<proteinExistence type="predicted"/>
<name>A0A401LF48_9FIRM</name>
<evidence type="ECO:0000313" key="1">
    <source>
        <dbReference type="EMBL" id="GCB30201.1"/>
    </source>
</evidence>
<evidence type="ECO:0000313" key="2">
    <source>
        <dbReference type="Proteomes" id="UP000287361"/>
    </source>
</evidence>
<dbReference type="RefSeq" id="WP_118578804.1">
    <property type="nucleotide sequence ID" value="NZ_DAVZTY010000011.1"/>
</dbReference>
<sequence length="59" mass="6910">MFGREYRDLADLLLNNERAKHFYKSLPQDIQQILTENGSEIRTMTALRHFAKTAPKTDD</sequence>
<dbReference type="OrthoDB" id="2064681at2"/>
<keyword evidence="2" id="KW-1185">Reference proteome</keyword>
<protein>
    <submittedName>
        <fullName evidence="1">Uncharacterized protein</fullName>
    </submittedName>
</protein>